<evidence type="ECO:0000256" key="6">
    <source>
        <dbReference type="ARBA" id="ARBA00022840"/>
    </source>
</evidence>
<evidence type="ECO:0000313" key="12">
    <source>
        <dbReference type="EMBL" id="GFH42598.1"/>
    </source>
</evidence>
<dbReference type="EMBL" id="BLLI01000030">
    <property type="protein sequence ID" value="GFH42598.1"/>
    <property type="molecule type" value="Genomic_DNA"/>
</dbReference>
<dbReference type="InterPro" id="IPR027417">
    <property type="entry name" value="P-loop_NTPase"/>
</dbReference>
<feature type="transmembrane region" description="Helical" evidence="9">
    <location>
        <begin position="284"/>
        <end position="308"/>
    </location>
</feature>
<keyword evidence="4 9" id="KW-0812">Transmembrane</keyword>
<proteinExistence type="predicted"/>
<dbReference type="GO" id="GO:0015421">
    <property type="term" value="F:ABC-type oligopeptide transporter activity"/>
    <property type="evidence" value="ECO:0007669"/>
    <property type="project" value="TreeGrafter"/>
</dbReference>
<dbReference type="Pfam" id="PF00664">
    <property type="entry name" value="ABC_membrane"/>
    <property type="match status" value="1"/>
</dbReference>
<dbReference type="PROSITE" id="PS00211">
    <property type="entry name" value="ABC_TRANSPORTER_1"/>
    <property type="match status" value="1"/>
</dbReference>
<organism evidence="12 13">
    <name type="scientific">Pseudolactococcus hodotermopsidis</name>
    <dbReference type="NCBI Taxonomy" id="2709157"/>
    <lineage>
        <taxon>Bacteria</taxon>
        <taxon>Bacillati</taxon>
        <taxon>Bacillota</taxon>
        <taxon>Bacilli</taxon>
        <taxon>Lactobacillales</taxon>
        <taxon>Streptococcaceae</taxon>
        <taxon>Pseudolactococcus</taxon>
    </lineage>
</organism>
<evidence type="ECO:0000256" key="1">
    <source>
        <dbReference type="ARBA" id="ARBA00004651"/>
    </source>
</evidence>
<keyword evidence="2" id="KW-0813">Transport</keyword>
<evidence type="ECO:0000259" key="10">
    <source>
        <dbReference type="PROSITE" id="PS50893"/>
    </source>
</evidence>
<keyword evidence="6 12" id="KW-0067">ATP-binding</keyword>
<dbReference type="InterPro" id="IPR003593">
    <property type="entry name" value="AAA+_ATPase"/>
</dbReference>
<evidence type="ECO:0000313" key="13">
    <source>
        <dbReference type="Proteomes" id="UP000480303"/>
    </source>
</evidence>
<evidence type="ECO:0000256" key="3">
    <source>
        <dbReference type="ARBA" id="ARBA00022475"/>
    </source>
</evidence>
<dbReference type="InterPro" id="IPR011527">
    <property type="entry name" value="ABC1_TM_dom"/>
</dbReference>
<dbReference type="InterPro" id="IPR017871">
    <property type="entry name" value="ABC_transporter-like_CS"/>
</dbReference>
<dbReference type="GO" id="GO:0005524">
    <property type="term" value="F:ATP binding"/>
    <property type="evidence" value="ECO:0007669"/>
    <property type="project" value="UniProtKB-KW"/>
</dbReference>
<dbReference type="SUPFAM" id="SSF90123">
    <property type="entry name" value="ABC transporter transmembrane region"/>
    <property type="match status" value="1"/>
</dbReference>
<evidence type="ECO:0000256" key="2">
    <source>
        <dbReference type="ARBA" id="ARBA00022448"/>
    </source>
</evidence>
<keyword evidence="13" id="KW-1185">Reference proteome</keyword>
<dbReference type="GO" id="GO:0016887">
    <property type="term" value="F:ATP hydrolysis activity"/>
    <property type="evidence" value="ECO:0007669"/>
    <property type="project" value="InterPro"/>
</dbReference>
<dbReference type="AlphaFoldDB" id="A0A6A0BE26"/>
<dbReference type="Gene3D" id="1.20.1560.10">
    <property type="entry name" value="ABC transporter type 1, transmembrane domain"/>
    <property type="match status" value="1"/>
</dbReference>
<dbReference type="Gene3D" id="3.40.50.300">
    <property type="entry name" value="P-loop containing nucleotide triphosphate hydrolases"/>
    <property type="match status" value="1"/>
</dbReference>
<dbReference type="PROSITE" id="PS50893">
    <property type="entry name" value="ABC_TRANSPORTER_2"/>
    <property type="match status" value="1"/>
</dbReference>
<dbReference type="SMART" id="SM00382">
    <property type="entry name" value="AAA"/>
    <property type="match status" value="1"/>
</dbReference>
<dbReference type="InterPro" id="IPR036640">
    <property type="entry name" value="ABC1_TM_sf"/>
</dbReference>
<comment type="caution">
    <text evidence="12">The sequence shown here is derived from an EMBL/GenBank/DDBJ whole genome shotgun (WGS) entry which is preliminary data.</text>
</comment>
<dbReference type="InterPro" id="IPR003439">
    <property type="entry name" value="ABC_transporter-like_ATP-bd"/>
</dbReference>
<dbReference type="FunFam" id="3.40.50.300:FF:000854">
    <property type="entry name" value="Multidrug ABC transporter ATP-binding protein"/>
    <property type="match status" value="1"/>
</dbReference>
<dbReference type="CDD" id="cd18548">
    <property type="entry name" value="ABC_6TM_Tm287_like"/>
    <property type="match status" value="1"/>
</dbReference>
<evidence type="ECO:0000256" key="7">
    <source>
        <dbReference type="ARBA" id="ARBA00022989"/>
    </source>
</evidence>
<dbReference type="PROSITE" id="PS50929">
    <property type="entry name" value="ABC_TM1F"/>
    <property type="match status" value="1"/>
</dbReference>
<dbReference type="Proteomes" id="UP000480303">
    <property type="component" value="Unassembled WGS sequence"/>
</dbReference>
<evidence type="ECO:0000256" key="8">
    <source>
        <dbReference type="ARBA" id="ARBA00023136"/>
    </source>
</evidence>
<reference evidence="12 13" key="1">
    <citation type="submission" date="2020-02" db="EMBL/GenBank/DDBJ databases">
        <title>Draft genome sequence of Lactococcus sp. Hs30E4-3.</title>
        <authorList>
            <person name="Noda S."/>
            <person name="Yuki M."/>
            <person name="Ohkuma M."/>
        </authorList>
    </citation>
    <scope>NUCLEOTIDE SEQUENCE [LARGE SCALE GENOMIC DNA]</scope>
    <source>
        <strain evidence="12 13">Hs30E4-3</strain>
    </source>
</reference>
<dbReference type="Pfam" id="PF00005">
    <property type="entry name" value="ABC_tran"/>
    <property type="match status" value="1"/>
</dbReference>
<keyword evidence="5" id="KW-0547">Nucleotide-binding</keyword>
<feature type="transmembrane region" description="Helical" evidence="9">
    <location>
        <begin position="244"/>
        <end position="264"/>
    </location>
</feature>
<feature type="transmembrane region" description="Helical" evidence="9">
    <location>
        <begin position="60"/>
        <end position="80"/>
    </location>
</feature>
<dbReference type="GO" id="GO:0005886">
    <property type="term" value="C:plasma membrane"/>
    <property type="evidence" value="ECO:0007669"/>
    <property type="project" value="UniProtKB-SubCell"/>
</dbReference>
<feature type="domain" description="ABC transmembrane type-1" evidence="11">
    <location>
        <begin position="18"/>
        <end position="310"/>
    </location>
</feature>
<feature type="transmembrane region" description="Helical" evidence="9">
    <location>
        <begin position="127"/>
        <end position="148"/>
    </location>
</feature>
<name>A0A6A0BE26_9LACT</name>
<feature type="transmembrane region" description="Helical" evidence="9">
    <location>
        <begin position="12"/>
        <end position="29"/>
    </location>
</feature>
<dbReference type="InterPro" id="IPR039421">
    <property type="entry name" value="Type_1_exporter"/>
</dbReference>
<feature type="transmembrane region" description="Helical" evidence="9">
    <location>
        <begin position="160"/>
        <end position="180"/>
    </location>
</feature>
<gene>
    <name evidence="12" type="ORF">Hs30E_11490</name>
</gene>
<dbReference type="SUPFAM" id="SSF52540">
    <property type="entry name" value="P-loop containing nucleoside triphosphate hydrolases"/>
    <property type="match status" value="1"/>
</dbReference>
<comment type="subcellular location">
    <subcellularLocation>
        <location evidence="1">Cell membrane</location>
        <topology evidence="1">Multi-pass membrane protein</topology>
    </subcellularLocation>
</comment>
<evidence type="ECO:0000256" key="5">
    <source>
        <dbReference type="ARBA" id="ARBA00022741"/>
    </source>
</evidence>
<sequence>MFKILKKLSGKEWRYIGISLIFIVSQVWLDLKLPDYMSKVTKLIQTKGTTVSQIFDEGKWMVLCALGSLVAAVIVGYFAAKVAAGMSRTLRHEVYHQVSEYSMAEINKFSTASLITRSTNDITQVQMFVAMGLQLIIKAPITAVWAILKIADKSWEWTTALGVAVLFILVVISIVVTFAMPKFKIIQKLTDKLNSVTRENLTGIRVVRAYNAENYQTEKFEQANDEITSTNLYIQRIMAFMMPMMSMVSSGLSVSVYLIGAHIIKAAAVGTPANSPRINLFSDMVVFTSYGMQVVMSFMMLTMIFIMFPRANVSAGRINEVIETASSIKNGTKDGSAATEVGTVEFKNVSFQYNDATEHVIENVSFKAEKGQTVAFIGSTGSGKSTLINLIPRYYDVTKGQVLVDGIDVKEYTETALHDKMGFIPQKPVMFNGTIRSNLAFGTNAHGVLTDEEMMTAVRIAQAEDFVTTKEKGLDSEISQGGLNLSGGQKQRLAIARAIARQPEILVFDDSFSALDYKTDRVLRDTLKKETADTTKLIVAQRIGTIIDADQIIVLDQGKVVGHGTHKELLADNAVYQEIAYSQLSKEELA</sequence>
<dbReference type="RefSeq" id="WP_172208779.1">
    <property type="nucleotide sequence ID" value="NZ_BLLI01000030.1"/>
</dbReference>
<evidence type="ECO:0000259" key="11">
    <source>
        <dbReference type="PROSITE" id="PS50929"/>
    </source>
</evidence>
<dbReference type="PANTHER" id="PTHR43394:SF1">
    <property type="entry name" value="ATP-BINDING CASSETTE SUB-FAMILY B MEMBER 10, MITOCHONDRIAL"/>
    <property type="match status" value="1"/>
</dbReference>
<evidence type="ECO:0000256" key="9">
    <source>
        <dbReference type="SAM" id="Phobius"/>
    </source>
</evidence>
<feature type="domain" description="ABC transporter" evidence="10">
    <location>
        <begin position="344"/>
        <end position="582"/>
    </location>
</feature>
<keyword evidence="8 9" id="KW-0472">Membrane</keyword>
<keyword evidence="7 9" id="KW-1133">Transmembrane helix</keyword>
<dbReference type="PANTHER" id="PTHR43394">
    <property type="entry name" value="ATP-DEPENDENT PERMEASE MDL1, MITOCHONDRIAL"/>
    <property type="match status" value="1"/>
</dbReference>
<evidence type="ECO:0000256" key="4">
    <source>
        <dbReference type="ARBA" id="ARBA00022692"/>
    </source>
</evidence>
<protein>
    <submittedName>
        <fullName evidence="12">Multidrug ABC transporter ATP-binding protein</fullName>
    </submittedName>
</protein>
<keyword evidence="3" id="KW-1003">Cell membrane</keyword>
<accession>A0A6A0BE26</accession>